<dbReference type="AlphaFoldDB" id="A0A840VBB2"/>
<dbReference type="Gene3D" id="3.40.630.30">
    <property type="match status" value="1"/>
</dbReference>
<dbReference type="SUPFAM" id="SSF55729">
    <property type="entry name" value="Acyl-CoA N-acyltransferases (Nat)"/>
    <property type="match status" value="1"/>
</dbReference>
<dbReference type="Proteomes" id="UP000553706">
    <property type="component" value="Unassembled WGS sequence"/>
</dbReference>
<dbReference type="Pfam" id="PF00583">
    <property type="entry name" value="Acetyltransf_1"/>
    <property type="match status" value="1"/>
</dbReference>
<dbReference type="RefSeq" id="WP_183266208.1">
    <property type="nucleotide sequence ID" value="NZ_JACHFJ010000005.1"/>
</dbReference>
<name>A0A840VBB2_9PROT</name>
<organism evidence="4 5">
    <name type="scientific">Acidocella aromatica</name>
    <dbReference type="NCBI Taxonomy" id="1303579"/>
    <lineage>
        <taxon>Bacteria</taxon>
        <taxon>Pseudomonadati</taxon>
        <taxon>Pseudomonadota</taxon>
        <taxon>Alphaproteobacteria</taxon>
        <taxon>Acetobacterales</taxon>
        <taxon>Acidocellaceae</taxon>
        <taxon>Acidocella</taxon>
    </lineage>
</organism>
<feature type="domain" description="N-acetyltransferase" evidence="3">
    <location>
        <begin position="1"/>
        <end position="146"/>
    </location>
</feature>
<dbReference type="InterPro" id="IPR016181">
    <property type="entry name" value="Acyl_CoA_acyltransferase"/>
</dbReference>
<dbReference type="PANTHER" id="PTHR10545:SF42">
    <property type="entry name" value="ACETYLTRANSFERASE"/>
    <property type="match status" value="1"/>
</dbReference>
<dbReference type="EMBL" id="JACHFJ010000005">
    <property type="protein sequence ID" value="MBB5373188.1"/>
    <property type="molecule type" value="Genomic_DNA"/>
</dbReference>
<dbReference type="InterPro" id="IPR051016">
    <property type="entry name" value="Diverse_Substrate_AcTransf"/>
</dbReference>
<gene>
    <name evidence="4" type="ORF">HNP71_001447</name>
</gene>
<dbReference type="PROSITE" id="PS51186">
    <property type="entry name" value="GNAT"/>
    <property type="match status" value="1"/>
</dbReference>
<keyword evidence="1 4" id="KW-0808">Transferase</keyword>
<evidence type="ECO:0000256" key="1">
    <source>
        <dbReference type="ARBA" id="ARBA00022679"/>
    </source>
</evidence>
<sequence>MHVREIHPEDRAQWELLWQGYLDFYNVPDLAPEITEKTWSRFLDPAEPVHALVAEADGVLLGLVHYIFHRNTWCLEDVCYLEDLFTAPPARGRGVGRVLIEAVYAKAQEKKVSRVYWLTHETNKTAQALYDKVAARSGFIQYRKNF</sequence>
<comment type="caution">
    <text evidence="4">The sequence shown here is derived from an EMBL/GenBank/DDBJ whole genome shotgun (WGS) entry which is preliminary data.</text>
</comment>
<protein>
    <submittedName>
        <fullName evidence="4">GNAT superfamily N-acetyltransferase</fullName>
    </submittedName>
</protein>
<proteinExistence type="predicted"/>
<dbReference type="InterPro" id="IPR000182">
    <property type="entry name" value="GNAT_dom"/>
</dbReference>
<evidence type="ECO:0000256" key="2">
    <source>
        <dbReference type="ARBA" id="ARBA00023315"/>
    </source>
</evidence>
<evidence type="ECO:0000313" key="5">
    <source>
        <dbReference type="Proteomes" id="UP000553706"/>
    </source>
</evidence>
<keyword evidence="5" id="KW-1185">Reference proteome</keyword>
<dbReference type="PANTHER" id="PTHR10545">
    <property type="entry name" value="DIAMINE N-ACETYLTRANSFERASE"/>
    <property type="match status" value="1"/>
</dbReference>
<accession>A0A840VBB2</accession>
<keyword evidence="2" id="KW-0012">Acyltransferase</keyword>
<dbReference type="CDD" id="cd04301">
    <property type="entry name" value="NAT_SF"/>
    <property type="match status" value="1"/>
</dbReference>
<evidence type="ECO:0000259" key="3">
    <source>
        <dbReference type="PROSITE" id="PS51186"/>
    </source>
</evidence>
<dbReference type="GO" id="GO:0008080">
    <property type="term" value="F:N-acetyltransferase activity"/>
    <property type="evidence" value="ECO:0007669"/>
    <property type="project" value="TreeGrafter"/>
</dbReference>
<reference evidence="4 5" key="1">
    <citation type="submission" date="2020-08" db="EMBL/GenBank/DDBJ databases">
        <title>Genomic Encyclopedia of Type Strains, Phase IV (KMG-IV): sequencing the most valuable type-strain genomes for metagenomic binning, comparative biology and taxonomic classification.</title>
        <authorList>
            <person name="Goeker M."/>
        </authorList>
    </citation>
    <scope>NUCLEOTIDE SEQUENCE [LARGE SCALE GENOMIC DNA]</scope>
    <source>
        <strain evidence="4 5">DSM 27026</strain>
    </source>
</reference>
<evidence type="ECO:0000313" key="4">
    <source>
        <dbReference type="EMBL" id="MBB5373188.1"/>
    </source>
</evidence>